<dbReference type="CDD" id="cd07246">
    <property type="entry name" value="VOC_like"/>
    <property type="match status" value="1"/>
</dbReference>
<dbReference type="Gene3D" id="3.30.720.120">
    <property type="match status" value="1"/>
</dbReference>
<dbReference type="PANTHER" id="PTHR34109:SF1">
    <property type="entry name" value="VOC DOMAIN-CONTAINING PROTEIN"/>
    <property type="match status" value="1"/>
</dbReference>
<dbReference type="EMBL" id="CP036289">
    <property type="protein sequence ID" value="QDU75099.1"/>
    <property type="molecule type" value="Genomic_DNA"/>
</dbReference>
<dbReference type="SUPFAM" id="SSF54593">
    <property type="entry name" value="Glyoxalase/Bleomycin resistance protein/Dihydroxybiphenyl dioxygenase"/>
    <property type="match status" value="1"/>
</dbReference>
<name>A0A518C796_9BACT</name>
<keyword evidence="4" id="KW-1185">Reference proteome</keyword>
<feature type="region of interest" description="Disordered" evidence="1">
    <location>
        <begin position="95"/>
        <end position="118"/>
    </location>
</feature>
<dbReference type="AlphaFoldDB" id="A0A518C796"/>
<dbReference type="PROSITE" id="PS51819">
    <property type="entry name" value="VOC"/>
    <property type="match status" value="1"/>
</dbReference>
<accession>A0A518C796</accession>
<evidence type="ECO:0000259" key="2">
    <source>
        <dbReference type="PROSITE" id="PS51819"/>
    </source>
</evidence>
<dbReference type="KEGG" id="bvo:Pan97_21200"/>
<evidence type="ECO:0000313" key="3">
    <source>
        <dbReference type="EMBL" id="QDU75099.1"/>
    </source>
</evidence>
<dbReference type="InterPro" id="IPR037523">
    <property type="entry name" value="VOC_core"/>
</dbReference>
<evidence type="ECO:0000256" key="1">
    <source>
        <dbReference type="SAM" id="MobiDB-lite"/>
    </source>
</evidence>
<sequence length="128" mass="14111">MTTFKPDGYNSASPYLIVKSADATIDFLKQVFDGKPLRRVPREDGSVMHAEVRIDDSVIMMGEAAEHWPAVNSHVHVYVPDVDATYQKALAAGGTSIMEPLQRSEEDDKRGGVTDPSGIHWWIATQPS</sequence>
<dbReference type="Gene3D" id="3.30.720.110">
    <property type="match status" value="1"/>
</dbReference>
<protein>
    <submittedName>
        <fullName evidence="3">Glyoxalase-like domain protein</fullName>
    </submittedName>
</protein>
<proteinExistence type="predicted"/>
<dbReference type="InterPro" id="IPR029068">
    <property type="entry name" value="Glyas_Bleomycin-R_OHBP_Dase"/>
</dbReference>
<dbReference type="PANTHER" id="PTHR34109">
    <property type="entry name" value="BNAUNNG04460D PROTEIN-RELATED"/>
    <property type="match status" value="1"/>
</dbReference>
<gene>
    <name evidence="3" type="ORF">Pan97_21200</name>
</gene>
<feature type="domain" description="VOC" evidence="2">
    <location>
        <begin position="8"/>
        <end position="126"/>
    </location>
</feature>
<feature type="compositionally biased region" description="Basic and acidic residues" evidence="1">
    <location>
        <begin position="102"/>
        <end position="112"/>
    </location>
</feature>
<evidence type="ECO:0000313" key="4">
    <source>
        <dbReference type="Proteomes" id="UP000318626"/>
    </source>
</evidence>
<dbReference type="RefSeq" id="WP_144972222.1">
    <property type="nucleotide sequence ID" value="NZ_CP036289.1"/>
</dbReference>
<organism evidence="3 4">
    <name type="scientific">Bremerella volcania</name>
    <dbReference type="NCBI Taxonomy" id="2527984"/>
    <lineage>
        <taxon>Bacteria</taxon>
        <taxon>Pseudomonadati</taxon>
        <taxon>Planctomycetota</taxon>
        <taxon>Planctomycetia</taxon>
        <taxon>Pirellulales</taxon>
        <taxon>Pirellulaceae</taxon>
        <taxon>Bremerella</taxon>
    </lineage>
</organism>
<dbReference type="Pfam" id="PF00903">
    <property type="entry name" value="Glyoxalase"/>
    <property type="match status" value="1"/>
</dbReference>
<dbReference type="Proteomes" id="UP000318626">
    <property type="component" value="Chromosome"/>
</dbReference>
<dbReference type="InterPro" id="IPR004360">
    <property type="entry name" value="Glyas_Fos-R_dOase_dom"/>
</dbReference>
<reference evidence="4" key="1">
    <citation type="submission" date="2019-02" db="EMBL/GenBank/DDBJ databases">
        <title>Deep-cultivation of Planctomycetes and their phenomic and genomic characterization uncovers novel biology.</title>
        <authorList>
            <person name="Wiegand S."/>
            <person name="Jogler M."/>
            <person name="Boedeker C."/>
            <person name="Pinto D."/>
            <person name="Vollmers J."/>
            <person name="Rivas-Marin E."/>
            <person name="Kohn T."/>
            <person name="Peeters S.H."/>
            <person name="Heuer A."/>
            <person name="Rast P."/>
            <person name="Oberbeckmann S."/>
            <person name="Bunk B."/>
            <person name="Jeske O."/>
            <person name="Meyerdierks A."/>
            <person name="Storesund J.E."/>
            <person name="Kallscheuer N."/>
            <person name="Luecker S."/>
            <person name="Lage O.M."/>
            <person name="Pohl T."/>
            <person name="Merkel B.J."/>
            <person name="Hornburger P."/>
            <person name="Mueller R.-W."/>
            <person name="Bruemmer F."/>
            <person name="Labrenz M."/>
            <person name="Spormann A.M."/>
            <person name="Op den Camp H."/>
            <person name="Overmann J."/>
            <person name="Amann R."/>
            <person name="Jetten M.S.M."/>
            <person name="Mascher T."/>
            <person name="Medema M.H."/>
            <person name="Devos D.P."/>
            <person name="Kaster A.-K."/>
            <person name="Ovreas L."/>
            <person name="Rohde M."/>
            <person name="Galperin M.Y."/>
            <person name="Jogler C."/>
        </authorList>
    </citation>
    <scope>NUCLEOTIDE SEQUENCE [LARGE SCALE GENOMIC DNA]</scope>
    <source>
        <strain evidence="4">Pan97</strain>
    </source>
</reference>
<dbReference type="OrthoDB" id="9795306at2"/>